<evidence type="ECO:0000256" key="1">
    <source>
        <dbReference type="SAM" id="MobiDB-lite"/>
    </source>
</evidence>
<gene>
    <name evidence="2" type="primary">WBGene00282345</name>
</gene>
<feature type="compositionally biased region" description="Basic and acidic residues" evidence="1">
    <location>
        <begin position="48"/>
        <end position="73"/>
    </location>
</feature>
<evidence type="ECO:0000313" key="2">
    <source>
        <dbReference type="EnsemblMetazoa" id="PPA43976.1"/>
    </source>
</evidence>
<keyword evidence="3" id="KW-1185">Reference proteome</keyword>
<accession>A0A2A6BKF6</accession>
<feature type="compositionally biased region" description="Basic and acidic residues" evidence="1">
    <location>
        <begin position="8"/>
        <end position="24"/>
    </location>
</feature>
<reference evidence="3" key="1">
    <citation type="journal article" date="2008" name="Nat. Genet.">
        <title>The Pristionchus pacificus genome provides a unique perspective on nematode lifestyle and parasitism.</title>
        <authorList>
            <person name="Dieterich C."/>
            <person name="Clifton S.W."/>
            <person name="Schuster L.N."/>
            <person name="Chinwalla A."/>
            <person name="Delehaunty K."/>
            <person name="Dinkelacker I."/>
            <person name="Fulton L."/>
            <person name="Fulton R."/>
            <person name="Godfrey J."/>
            <person name="Minx P."/>
            <person name="Mitreva M."/>
            <person name="Roeseler W."/>
            <person name="Tian H."/>
            <person name="Witte H."/>
            <person name="Yang S.P."/>
            <person name="Wilson R.K."/>
            <person name="Sommer R.J."/>
        </authorList>
    </citation>
    <scope>NUCLEOTIDE SEQUENCE [LARGE SCALE GENOMIC DNA]</scope>
    <source>
        <strain evidence="3">PS312</strain>
    </source>
</reference>
<protein>
    <submittedName>
        <fullName evidence="2">Uncharacterized protein</fullName>
    </submittedName>
</protein>
<name>A0A2A6BKF6_PRIPA</name>
<accession>A0A8R1Z5C4</accession>
<organism evidence="2 3">
    <name type="scientific">Pristionchus pacificus</name>
    <name type="common">Parasitic nematode worm</name>
    <dbReference type="NCBI Taxonomy" id="54126"/>
    <lineage>
        <taxon>Eukaryota</taxon>
        <taxon>Metazoa</taxon>
        <taxon>Ecdysozoa</taxon>
        <taxon>Nematoda</taxon>
        <taxon>Chromadorea</taxon>
        <taxon>Rhabditida</taxon>
        <taxon>Rhabditina</taxon>
        <taxon>Diplogasteromorpha</taxon>
        <taxon>Diplogasteroidea</taxon>
        <taxon>Neodiplogasteridae</taxon>
        <taxon>Pristionchus</taxon>
    </lineage>
</organism>
<feature type="region of interest" description="Disordered" evidence="1">
    <location>
        <begin position="1"/>
        <end position="73"/>
    </location>
</feature>
<dbReference type="EnsemblMetazoa" id="PPA43976.1">
    <property type="protein sequence ID" value="PPA43976.1"/>
    <property type="gene ID" value="WBGene00282345"/>
</dbReference>
<sequence length="73" mass="8294">MDDNNFTAREEHRRCKGMDLEREQQMGTSVKVSLPLAVYGNPSTGSGRQKEGKKWTDDLSVDSKQRETHLQGQ</sequence>
<dbReference type="Proteomes" id="UP000005239">
    <property type="component" value="Unassembled WGS sequence"/>
</dbReference>
<proteinExistence type="predicted"/>
<dbReference type="AlphaFoldDB" id="A0A2A6BKF6"/>
<evidence type="ECO:0000313" key="3">
    <source>
        <dbReference type="Proteomes" id="UP000005239"/>
    </source>
</evidence>
<reference evidence="2" key="2">
    <citation type="submission" date="2022-06" db="UniProtKB">
        <authorList>
            <consortium name="EnsemblMetazoa"/>
        </authorList>
    </citation>
    <scope>IDENTIFICATION</scope>
    <source>
        <strain evidence="2">PS312</strain>
    </source>
</reference>